<dbReference type="GO" id="GO:0005829">
    <property type="term" value="C:cytosol"/>
    <property type="evidence" value="ECO:0007669"/>
    <property type="project" value="UniProtKB-ARBA"/>
</dbReference>
<proteinExistence type="predicted"/>
<protein>
    <submittedName>
        <fullName evidence="3">Cold shock domain-containing protein</fullName>
    </submittedName>
</protein>
<dbReference type="RefSeq" id="WP_155036952.1">
    <property type="nucleotide sequence ID" value="NZ_JAYMMG010000006.1"/>
</dbReference>
<evidence type="ECO:0000259" key="2">
    <source>
        <dbReference type="PROSITE" id="PS51857"/>
    </source>
</evidence>
<organism evidence="3 4">
    <name type="scientific">Myroides pelagicus</name>
    <dbReference type="NCBI Taxonomy" id="270914"/>
    <lineage>
        <taxon>Bacteria</taxon>
        <taxon>Pseudomonadati</taxon>
        <taxon>Bacteroidota</taxon>
        <taxon>Flavobacteriia</taxon>
        <taxon>Flavobacteriales</taxon>
        <taxon>Flavobacteriaceae</taxon>
        <taxon>Myroides</taxon>
    </lineage>
</organism>
<feature type="domain" description="CSD" evidence="2">
    <location>
        <begin position="75"/>
        <end position="135"/>
    </location>
</feature>
<sequence length="136" mass="15664">MADSFSKKEKIKKKLQKQKEKAERREDRKTNNNKGKSLEEMLVYVDYLGNLTDIPPDQQEKEREKTKNNTKQQTEFKGTITYISEKGYGFITEQGSKNNVFVHSNDVGFPLTKGELVSYQKEENAKGVRAVNVQKA</sequence>
<dbReference type="PROSITE" id="PS51857">
    <property type="entry name" value="CSD_2"/>
    <property type="match status" value="1"/>
</dbReference>
<evidence type="ECO:0000313" key="4">
    <source>
        <dbReference type="Proteomes" id="UP000488936"/>
    </source>
</evidence>
<gene>
    <name evidence="3" type="ORF">GJV77_13995</name>
</gene>
<dbReference type="InterPro" id="IPR012340">
    <property type="entry name" value="NA-bd_OB-fold"/>
</dbReference>
<evidence type="ECO:0000313" key="3">
    <source>
        <dbReference type="EMBL" id="MTH30985.1"/>
    </source>
</evidence>
<dbReference type="Proteomes" id="UP000488936">
    <property type="component" value="Unassembled WGS sequence"/>
</dbReference>
<name>A0A7K1GQ00_9FLAO</name>
<comment type="caution">
    <text evidence="3">The sequence shown here is derived from an EMBL/GenBank/DDBJ whole genome shotgun (WGS) entry which is preliminary data.</text>
</comment>
<dbReference type="Pfam" id="PF00313">
    <property type="entry name" value="CSD"/>
    <property type="match status" value="1"/>
</dbReference>
<keyword evidence="4" id="KW-1185">Reference proteome</keyword>
<reference evidence="3 4" key="1">
    <citation type="journal article" date="2006" name="Int. J. Syst. Evol. Microbiol.">
        <title>Myroides pelagicus sp. nov., isolated from seawater in Thailand.</title>
        <authorList>
            <person name="Yoon J."/>
            <person name="Maneerat S."/>
            <person name="Kawai F."/>
            <person name="Yokota A."/>
        </authorList>
    </citation>
    <scope>NUCLEOTIDE SEQUENCE [LARGE SCALE GENOMIC DNA]</scope>
    <source>
        <strain evidence="3 4">SM1T</strain>
    </source>
</reference>
<dbReference type="InterPro" id="IPR011129">
    <property type="entry name" value="CSD"/>
</dbReference>
<dbReference type="SUPFAM" id="SSF50249">
    <property type="entry name" value="Nucleic acid-binding proteins"/>
    <property type="match status" value="1"/>
</dbReference>
<dbReference type="Gene3D" id="2.40.50.140">
    <property type="entry name" value="Nucleic acid-binding proteins"/>
    <property type="match status" value="1"/>
</dbReference>
<feature type="region of interest" description="Disordered" evidence="1">
    <location>
        <begin position="51"/>
        <end position="73"/>
    </location>
</feature>
<feature type="compositionally biased region" description="Basic and acidic residues" evidence="1">
    <location>
        <begin position="17"/>
        <end position="30"/>
    </location>
</feature>
<feature type="region of interest" description="Disordered" evidence="1">
    <location>
        <begin position="1"/>
        <end position="37"/>
    </location>
</feature>
<accession>A0A7K1GQ00</accession>
<dbReference type="CDD" id="cd04458">
    <property type="entry name" value="CSP_CDS"/>
    <property type="match status" value="1"/>
</dbReference>
<dbReference type="SMART" id="SM00357">
    <property type="entry name" value="CSP"/>
    <property type="match status" value="1"/>
</dbReference>
<dbReference type="OrthoDB" id="1493235at2"/>
<evidence type="ECO:0000256" key="1">
    <source>
        <dbReference type="SAM" id="MobiDB-lite"/>
    </source>
</evidence>
<dbReference type="AlphaFoldDB" id="A0A7K1GQ00"/>
<dbReference type="InterPro" id="IPR002059">
    <property type="entry name" value="CSP_DNA-bd"/>
</dbReference>
<dbReference type="GO" id="GO:0003676">
    <property type="term" value="F:nucleic acid binding"/>
    <property type="evidence" value="ECO:0007669"/>
    <property type="project" value="InterPro"/>
</dbReference>
<feature type="compositionally biased region" description="Basic and acidic residues" evidence="1">
    <location>
        <begin position="58"/>
        <end position="67"/>
    </location>
</feature>
<dbReference type="EMBL" id="WMJY01000054">
    <property type="protein sequence ID" value="MTH30985.1"/>
    <property type="molecule type" value="Genomic_DNA"/>
</dbReference>